<evidence type="ECO:0000313" key="12">
    <source>
        <dbReference type="EMBL" id="SDK99739.1"/>
    </source>
</evidence>
<dbReference type="EMBL" id="FNGI01000001">
    <property type="protein sequence ID" value="SDK99739.1"/>
    <property type="molecule type" value="Genomic_DNA"/>
</dbReference>
<dbReference type="AlphaFoldDB" id="A0A1G9GGC1"/>
<feature type="binding site" evidence="7 8">
    <location>
        <position position="132"/>
    </location>
    <ligand>
        <name>substrate</name>
    </ligand>
</feature>
<dbReference type="InterPro" id="IPR000659">
    <property type="entry name" value="Pyridox_Oxase"/>
</dbReference>
<name>A0A1G9GGC1_9GAMM</name>
<dbReference type="GO" id="GO:0010181">
    <property type="term" value="F:FMN binding"/>
    <property type="evidence" value="ECO:0007669"/>
    <property type="project" value="UniProtKB-UniRule"/>
</dbReference>
<comment type="cofactor">
    <cofactor evidence="7 9">
        <name>FMN</name>
        <dbReference type="ChEBI" id="CHEBI:58210"/>
    </cofactor>
    <text evidence="7 9">Binds 1 FMN per subunit.</text>
</comment>
<evidence type="ECO:0000313" key="13">
    <source>
        <dbReference type="Proteomes" id="UP000198654"/>
    </source>
</evidence>
<comment type="similarity">
    <text evidence="1 7">Belongs to the pyridoxamine 5'-phosphate oxidase family.</text>
</comment>
<dbReference type="PROSITE" id="PS01064">
    <property type="entry name" value="PYRIDOX_OXIDASE"/>
    <property type="match status" value="1"/>
</dbReference>
<evidence type="ECO:0000256" key="2">
    <source>
        <dbReference type="ARBA" id="ARBA00011738"/>
    </source>
</evidence>
<keyword evidence="6 7" id="KW-0664">Pyridoxine biosynthesis</keyword>
<dbReference type="PANTHER" id="PTHR10851">
    <property type="entry name" value="PYRIDOXINE-5-PHOSPHATE OXIDASE"/>
    <property type="match status" value="1"/>
</dbReference>
<reference evidence="12 13" key="1">
    <citation type="submission" date="2016-10" db="EMBL/GenBank/DDBJ databases">
        <authorList>
            <person name="de Groot N.N."/>
        </authorList>
    </citation>
    <scope>NUCLEOTIDE SEQUENCE [LARGE SCALE GENOMIC DNA]</scope>
    <source>
        <strain evidence="12 13">DSM 14789</strain>
    </source>
</reference>
<evidence type="ECO:0000259" key="11">
    <source>
        <dbReference type="Pfam" id="PF10590"/>
    </source>
</evidence>
<feature type="binding site" evidence="7 9">
    <location>
        <position position="84"/>
    </location>
    <ligand>
        <name>FMN</name>
        <dbReference type="ChEBI" id="CHEBI:58210"/>
    </ligand>
</feature>
<dbReference type="Pfam" id="PF01243">
    <property type="entry name" value="PNPOx_N"/>
    <property type="match status" value="1"/>
</dbReference>
<dbReference type="STRING" id="119000.SAMN05661010_00709"/>
<dbReference type="FunFam" id="2.30.110.10:FF:000020">
    <property type="entry name" value="PNPO isoform 11"/>
    <property type="match status" value="1"/>
</dbReference>
<evidence type="ECO:0000256" key="5">
    <source>
        <dbReference type="ARBA" id="ARBA00023002"/>
    </source>
</evidence>
<evidence type="ECO:0000256" key="9">
    <source>
        <dbReference type="PIRSR" id="PIRSR000190-2"/>
    </source>
</evidence>
<evidence type="ECO:0000256" key="7">
    <source>
        <dbReference type="HAMAP-Rule" id="MF_01629"/>
    </source>
</evidence>
<accession>A0A1G9GGC1</accession>
<dbReference type="Proteomes" id="UP000198654">
    <property type="component" value="Unassembled WGS sequence"/>
</dbReference>
<comment type="pathway">
    <text evidence="7">Cofactor metabolism; pyridoxal 5'-phosphate salvage; pyridoxal 5'-phosphate from pyridoxamine 5'-phosphate: step 1/1.</text>
</comment>
<dbReference type="GO" id="GO:0008615">
    <property type="term" value="P:pyridoxine biosynthetic process"/>
    <property type="evidence" value="ECO:0007669"/>
    <property type="project" value="UniProtKB-UniRule"/>
</dbReference>
<evidence type="ECO:0000256" key="6">
    <source>
        <dbReference type="ARBA" id="ARBA00023096"/>
    </source>
</evidence>
<comment type="function">
    <text evidence="7">Catalyzes the oxidation of either pyridoxine 5'-phosphate (PNP) or pyridoxamine 5'-phosphate (PMP) into pyridoxal 5'-phosphate (PLP).</text>
</comment>
<dbReference type="HAMAP" id="MF_01629">
    <property type="entry name" value="PdxH"/>
    <property type="match status" value="1"/>
</dbReference>
<feature type="binding site" evidence="7 8">
    <location>
        <begin position="192"/>
        <end position="194"/>
    </location>
    <ligand>
        <name>substrate</name>
    </ligand>
</feature>
<keyword evidence="4 7" id="KW-0288">FMN</keyword>
<proteinExistence type="inferred from homology"/>
<comment type="catalytic activity">
    <reaction evidence="7">
        <text>pyridoxamine 5'-phosphate + O2 + H2O = pyridoxal 5'-phosphate + H2O2 + NH4(+)</text>
        <dbReference type="Rhea" id="RHEA:15817"/>
        <dbReference type="ChEBI" id="CHEBI:15377"/>
        <dbReference type="ChEBI" id="CHEBI:15379"/>
        <dbReference type="ChEBI" id="CHEBI:16240"/>
        <dbReference type="ChEBI" id="CHEBI:28938"/>
        <dbReference type="ChEBI" id="CHEBI:58451"/>
        <dbReference type="ChEBI" id="CHEBI:597326"/>
        <dbReference type="EC" id="1.4.3.5"/>
    </reaction>
</comment>
<keyword evidence="13" id="KW-1185">Reference proteome</keyword>
<dbReference type="PIRSF" id="PIRSF000190">
    <property type="entry name" value="Pyd_amn-ph_oxd"/>
    <property type="match status" value="1"/>
</dbReference>
<comment type="catalytic activity">
    <reaction evidence="7">
        <text>pyridoxine 5'-phosphate + O2 = pyridoxal 5'-phosphate + H2O2</text>
        <dbReference type="Rhea" id="RHEA:15149"/>
        <dbReference type="ChEBI" id="CHEBI:15379"/>
        <dbReference type="ChEBI" id="CHEBI:16240"/>
        <dbReference type="ChEBI" id="CHEBI:58589"/>
        <dbReference type="ChEBI" id="CHEBI:597326"/>
        <dbReference type="EC" id="1.4.3.5"/>
    </reaction>
</comment>
<keyword evidence="5 7" id="KW-0560">Oxidoreductase</keyword>
<feature type="binding site" evidence="7 9">
    <location>
        <position position="106"/>
    </location>
    <ligand>
        <name>FMN</name>
        <dbReference type="ChEBI" id="CHEBI:58210"/>
    </ligand>
</feature>
<feature type="domain" description="Pyridoxine 5'-phosphate oxidase dimerisation C-terminal" evidence="11">
    <location>
        <begin position="173"/>
        <end position="213"/>
    </location>
</feature>
<feature type="binding site" evidence="7 9">
    <location>
        <begin position="141"/>
        <end position="142"/>
    </location>
    <ligand>
        <name>FMN</name>
        <dbReference type="ChEBI" id="CHEBI:58210"/>
    </ligand>
</feature>
<evidence type="ECO:0000256" key="8">
    <source>
        <dbReference type="PIRSR" id="PIRSR000190-1"/>
    </source>
</evidence>
<sequence>MNHEIAAIRRDYAGDSLDAASTPQTPLPLFNEWLTLAIEREVDDANAMTLATVDSLGLPHARVVLLKGFDERGFMFYTNYQSHKGSELANVPHAALVFWWPALHRQVRIEGQVEQIDAEESDRYFHSRPRNSQLSAWVAQQSVEIPDREWLEERKHRFEQVYEGQPVDRPHHWGGYRVVPKMIEFWQGQSDRLHDRLRYSLIDDGWFKVRLAP</sequence>
<comment type="caution">
    <text evidence="7">Lacks conserved residue(s) required for the propagation of feature annotation.</text>
</comment>
<feature type="domain" description="Pyridoxamine 5'-phosphate oxidase N-terminal" evidence="10">
    <location>
        <begin position="37"/>
        <end position="158"/>
    </location>
</feature>
<feature type="binding site" evidence="8">
    <location>
        <begin position="9"/>
        <end position="12"/>
    </location>
    <ligand>
        <name>substrate</name>
    </ligand>
</feature>
<keyword evidence="3 7" id="KW-0285">Flavoprotein</keyword>
<feature type="binding site" evidence="7 9">
    <location>
        <begin position="77"/>
        <end position="78"/>
    </location>
    <ligand>
        <name>FMN</name>
        <dbReference type="ChEBI" id="CHEBI:58210"/>
    </ligand>
</feature>
<dbReference type="EC" id="1.4.3.5" evidence="7"/>
<dbReference type="OrthoDB" id="9780392at2"/>
<feature type="binding site" evidence="7 9">
    <location>
        <position position="186"/>
    </location>
    <ligand>
        <name>FMN</name>
        <dbReference type="ChEBI" id="CHEBI:58210"/>
    </ligand>
</feature>
<dbReference type="Pfam" id="PF10590">
    <property type="entry name" value="PNP_phzG_C"/>
    <property type="match status" value="1"/>
</dbReference>
<dbReference type="Gene3D" id="2.30.110.10">
    <property type="entry name" value="Electron Transport, Fmn-binding Protein, Chain A"/>
    <property type="match status" value="1"/>
</dbReference>
<evidence type="ECO:0000256" key="3">
    <source>
        <dbReference type="ARBA" id="ARBA00022630"/>
    </source>
</evidence>
<dbReference type="PANTHER" id="PTHR10851:SF0">
    <property type="entry name" value="PYRIDOXINE-5'-PHOSPHATE OXIDASE"/>
    <property type="match status" value="1"/>
</dbReference>
<comment type="subunit">
    <text evidence="2 7">Homodimer.</text>
</comment>
<dbReference type="UniPathway" id="UPA01068">
    <property type="reaction ID" value="UER00304"/>
</dbReference>
<organism evidence="12 13">
    <name type="scientific">Modicisalibacter muralis</name>
    <dbReference type="NCBI Taxonomy" id="119000"/>
    <lineage>
        <taxon>Bacteria</taxon>
        <taxon>Pseudomonadati</taxon>
        <taxon>Pseudomonadota</taxon>
        <taxon>Gammaproteobacteria</taxon>
        <taxon>Oceanospirillales</taxon>
        <taxon>Halomonadaceae</taxon>
        <taxon>Modicisalibacter</taxon>
    </lineage>
</organism>
<dbReference type="RefSeq" id="WP_089725517.1">
    <property type="nucleotide sequence ID" value="NZ_FNGI01000001.1"/>
</dbReference>
<feature type="binding site" evidence="7 9">
    <location>
        <begin position="62"/>
        <end position="67"/>
    </location>
    <ligand>
        <name>FMN</name>
        <dbReference type="ChEBI" id="CHEBI:58210"/>
    </ligand>
</feature>
<dbReference type="InterPro" id="IPR012349">
    <property type="entry name" value="Split_barrel_FMN-bd"/>
</dbReference>
<dbReference type="SUPFAM" id="SSF50475">
    <property type="entry name" value="FMN-binding split barrel"/>
    <property type="match status" value="1"/>
</dbReference>
<protein>
    <recommendedName>
        <fullName evidence="7">Pyridoxine/pyridoxamine 5'-phosphate oxidase</fullName>
        <ecNumber evidence="7">1.4.3.5</ecNumber>
    </recommendedName>
    <alternativeName>
        <fullName evidence="7">PNP/PMP oxidase</fullName>
        <shortName evidence="7">PNPOx</shortName>
    </alternativeName>
    <alternativeName>
        <fullName evidence="7">Pyridoxal 5'-phosphate synthase</fullName>
    </alternativeName>
</protein>
<dbReference type="NCBIfam" id="TIGR00558">
    <property type="entry name" value="pdxH"/>
    <property type="match status" value="1"/>
</dbReference>
<evidence type="ECO:0000256" key="1">
    <source>
        <dbReference type="ARBA" id="ARBA00007301"/>
    </source>
</evidence>
<feature type="binding site" evidence="7 9">
    <location>
        <position position="196"/>
    </location>
    <ligand>
        <name>FMN</name>
        <dbReference type="ChEBI" id="CHEBI:58210"/>
    </ligand>
</feature>
<dbReference type="NCBIfam" id="NF004231">
    <property type="entry name" value="PRK05679.1"/>
    <property type="match status" value="1"/>
</dbReference>
<dbReference type="InterPro" id="IPR019576">
    <property type="entry name" value="Pyridoxamine_oxidase_dimer_C"/>
</dbReference>
<comment type="pathway">
    <text evidence="7">Cofactor metabolism; pyridoxal 5'-phosphate salvage; pyridoxal 5'-phosphate from pyridoxine 5'-phosphate: step 1/1.</text>
</comment>
<feature type="binding site" evidence="7 8">
    <location>
        <position position="67"/>
    </location>
    <ligand>
        <name>substrate</name>
    </ligand>
</feature>
<evidence type="ECO:0000259" key="10">
    <source>
        <dbReference type="Pfam" id="PF01243"/>
    </source>
</evidence>
<feature type="binding site" evidence="7 8">
    <location>
        <position position="124"/>
    </location>
    <ligand>
        <name>substrate</name>
    </ligand>
</feature>
<dbReference type="InterPro" id="IPR019740">
    <property type="entry name" value="Pyridox_Oxase_CS"/>
</dbReference>
<gene>
    <name evidence="7" type="primary">pdxH</name>
    <name evidence="12" type="ORF">SAMN05661010_00709</name>
</gene>
<evidence type="ECO:0000256" key="4">
    <source>
        <dbReference type="ARBA" id="ARBA00022643"/>
    </source>
</evidence>
<feature type="binding site" evidence="7 8">
    <location>
        <position position="128"/>
    </location>
    <ligand>
        <name>substrate</name>
    </ligand>
</feature>
<dbReference type="InterPro" id="IPR011576">
    <property type="entry name" value="Pyridox_Oxase_N"/>
</dbReference>
<dbReference type="GO" id="GO:0004733">
    <property type="term" value="F:pyridoxamine phosphate oxidase activity"/>
    <property type="evidence" value="ECO:0007669"/>
    <property type="project" value="UniProtKB-UniRule"/>
</dbReference>